<keyword evidence="3" id="KW-1185">Reference proteome</keyword>
<keyword evidence="2" id="KW-0413">Isomerase</keyword>
<dbReference type="Proteomes" id="UP000316213">
    <property type="component" value="Unassembled WGS sequence"/>
</dbReference>
<accession>A0A5C6ALJ2</accession>
<dbReference type="EC" id="5.1.3.24" evidence="2"/>
<dbReference type="InterPro" id="IPR006652">
    <property type="entry name" value="Kelch_1"/>
</dbReference>
<organism evidence="2 3">
    <name type="scientific">Neorhodopirellula pilleata</name>
    <dbReference type="NCBI Taxonomy" id="2714738"/>
    <lineage>
        <taxon>Bacteria</taxon>
        <taxon>Pseudomonadati</taxon>
        <taxon>Planctomycetota</taxon>
        <taxon>Planctomycetia</taxon>
        <taxon>Pirellulales</taxon>
        <taxon>Pirellulaceae</taxon>
        <taxon>Neorhodopirellula</taxon>
    </lineage>
</organism>
<evidence type="ECO:0000313" key="3">
    <source>
        <dbReference type="Proteomes" id="UP000316213"/>
    </source>
</evidence>
<dbReference type="InterPro" id="IPR052392">
    <property type="entry name" value="Kelch-BTB_domain-containing"/>
</dbReference>
<evidence type="ECO:0000313" key="2">
    <source>
        <dbReference type="EMBL" id="TWT99043.1"/>
    </source>
</evidence>
<dbReference type="EMBL" id="SJPM01000003">
    <property type="protein sequence ID" value="TWT99043.1"/>
    <property type="molecule type" value="Genomic_DNA"/>
</dbReference>
<dbReference type="OrthoDB" id="232651at2"/>
<dbReference type="Gene3D" id="2.120.10.80">
    <property type="entry name" value="Kelch-type beta propeller"/>
    <property type="match status" value="2"/>
</dbReference>
<proteinExistence type="predicted"/>
<dbReference type="SUPFAM" id="SSF117281">
    <property type="entry name" value="Kelch motif"/>
    <property type="match status" value="1"/>
</dbReference>
<evidence type="ECO:0000256" key="1">
    <source>
        <dbReference type="SAM" id="SignalP"/>
    </source>
</evidence>
<dbReference type="RefSeq" id="WP_146577674.1">
    <property type="nucleotide sequence ID" value="NZ_SJPM01000003.1"/>
</dbReference>
<reference evidence="2 3" key="1">
    <citation type="submission" date="2019-02" db="EMBL/GenBank/DDBJ databases">
        <title>Deep-cultivation of Planctomycetes and their phenomic and genomic characterization uncovers novel biology.</title>
        <authorList>
            <person name="Wiegand S."/>
            <person name="Jogler M."/>
            <person name="Boedeker C."/>
            <person name="Pinto D."/>
            <person name="Vollmers J."/>
            <person name="Rivas-Marin E."/>
            <person name="Kohn T."/>
            <person name="Peeters S.H."/>
            <person name="Heuer A."/>
            <person name="Rast P."/>
            <person name="Oberbeckmann S."/>
            <person name="Bunk B."/>
            <person name="Jeske O."/>
            <person name="Meyerdierks A."/>
            <person name="Storesund J.E."/>
            <person name="Kallscheuer N."/>
            <person name="Luecker S."/>
            <person name="Lage O.M."/>
            <person name="Pohl T."/>
            <person name="Merkel B.J."/>
            <person name="Hornburger P."/>
            <person name="Mueller R.-W."/>
            <person name="Bruemmer F."/>
            <person name="Labrenz M."/>
            <person name="Spormann A.M."/>
            <person name="Op Den Camp H."/>
            <person name="Overmann J."/>
            <person name="Amann R."/>
            <person name="Jetten M.S.M."/>
            <person name="Mascher T."/>
            <person name="Medema M.H."/>
            <person name="Devos D.P."/>
            <person name="Kaster A.-K."/>
            <person name="Ovreas L."/>
            <person name="Rohde M."/>
            <person name="Galperin M.Y."/>
            <person name="Jogler C."/>
        </authorList>
    </citation>
    <scope>NUCLEOTIDE SEQUENCE [LARGE SCALE GENOMIC DNA]</scope>
    <source>
        <strain evidence="2 3">Pla100</strain>
    </source>
</reference>
<sequence precursor="true">MTIRLTLCLFTLMLAYSSLAYAHFPFVATDSSGRAEVWFGDSLTDRTYPMPQSVAGVSLYQVSSDEQRPLTTQPAESDELVGLQTAEPVLPDGEIFGSVVYGLYHGTKLTYHVEHLPSSNAQSWPTKPRDTTTPQTVITRLDDGGVQVLVLRGDQPLSGVNVRSLATPAGSKEQTKTNQTFTTDNNGIVLLKANQIADGLNALQVQFKSDTKGQWQEETYESETEVLTATFYHSVVDDSSPADETVSAEVIPSQYPALPEELTSFGAAVINDAVYVYGGHTGSAHSYSTAEQSNRLWRLQLGDSPNWELLNEDQHLQGLALVAHNGSLIRLGGFTAKNEPDTEHDLWSQDSVVRFDPAKREWNELPALPEPRSSFDAAMVEDTIYVIGGWQMAGEADTVWHSTAWSLNLADTSPTWQALPEPPFQRRALSAATVDGKVYAIGGMQATGGATTQVDVYDPSSRTWTTGPSLPGEPMAGFGTAAFACGDSLIATTMDGKVCRLSGDRQRWSIISELEPSRFFHRMLPLADDRLIVLGGANMEVGKFTDLPIVRLKH</sequence>
<dbReference type="PANTHER" id="PTHR46375:SF3">
    <property type="entry name" value="KELCH REPEAT AND BTB DOMAIN-CONTAINING PROTEIN 13"/>
    <property type="match status" value="1"/>
</dbReference>
<name>A0A5C6ALJ2_9BACT</name>
<feature type="signal peptide" evidence="1">
    <location>
        <begin position="1"/>
        <end position="22"/>
    </location>
</feature>
<protein>
    <submittedName>
        <fullName evidence="2">N-acetylneuraminate epimerase</fullName>
        <ecNumber evidence="2">5.1.3.24</ecNumber>
    </submittedName>
</protein>
<dbReference type="PANTHER" id="PTHR46375">
    <property type="entry name" value="KELCH REPEAT AND BTB DOMAIN-CONTAINING PROTEIN 13-RELATED"/>
    <property type="match status" value="1"/>
</dbReference>
<dbReference type="SMART" id="SM00612">
    <property type="entry name" value="Kelch"/>
    <property type="match status" value="3"/>
</dbReference>
<feature type="chain" id="PRO_5022713336" evidence="1">
    <location>
        <begin position="23"/>
        <end position="554"/>
    </location>
</feature>
<keyword evidence="1" id="KW-0732">Signal</keyword>
<comment type="caution">
    <text evidence="2">The sequence shown here is derived from an EMBL/GenBank/DDBJ whole genome shotgun (WGS) entry which is preliminary data.</text>
</comment>
<dbReference type="AlphaFoldDB" id="A0A5C6ALJ2"/>
<dbReference type="Pfam" id="PF24681">
    <property type="entry name" value="Kelch_KLHDC2_KLHL20_DRC7"/>
    <property type="match status" value="1"/>
</dbReference>
<dbReference type="InterPro" id="IPR015915">
    <property type="entry name" value="Kelch-typ_b-propeller"/>
</dbReference>
<dbReference type="GO" id="GO:0016853">
    <property type="term" value="F:isomerase activity"/>
    <property type="evidence" value="ECO:0007669"/>
    <property type="project" value="UniProtKB-KW"/>
</dbReference>
<gene>
    <name evidence="2" type="primary">nanM</name>
    <name evidence="2" type="ORF">Pla100_22170</name>
</gene>